<comment type="caution">
    <text evidence="1">The sequence shown here is derived from an EMBL/GenBank/DDBJ whole genome shotgun (WGS) entry which is preliminary data.</text>
</comment>
<evidence type="ECO:0000313" key="2">
    <source>
        <dbReference type="Proteomes" id="UP000307720"/>
    </source>
</evidence>
<organism evidence="1 2">
    <name type="scientific">Hominisplanchenecus murintestinalis</name>
    <dbReference type="NCBI Taxonomy" id="2941517"/>
    <lineage>
        <taxon>Bacteria</taxon>
        <taxon>Bacillati</taxon>
        <taxon>Bacillota</taxon>
        <taxon>Clostridia</taxon>
        <taxon>Lachnospirales</taxon>
        <taxon>Lachnospiraceae</taxon>
        <taxon>Hominisplanchenecus</taxon>
    </lineage>
</organism>
<protein>
    <submittedName>
        <fullName evidence="1">Uncharacterized protein</fullName>
    </submittedName>
</protein>
<keyword evidence="2" id="KW-1185">Reference proteome</keyword>
<name>A0AC61R1M1_9FIRM</name>
<proteinExistence type="predicted"/>
<gene>
    <name evidence="1" type="ORF">E5357_04585</name>
</gene>
<sequence length="462" mass="54893">MARDKKSRKKTAGKKEQKITPFDKMLNEVAGAYTARKYLEECMKFPLDAVQRIPQRYRLIALGFVKGSSLEEVNEKLLESGCERLYARNMWEAGLIYAFLHGISWSRWQELQKICEDVRREQEQQEKWFRKREIRLEDLEEYLKENSASSEERRVTAYMTRQIEQKLAELEGDEEEFRKFLMENLECFSRVREKARYYFCKYLYQYLCQKIEDAALEVERGFDKSEIFLQMKMFKATAVLQRKTMDAGKVREILNHAAISSGGIFRAFDEFYFGYVTMEWVDVMLEYYGNPEGLSEDGREELAAVLRAYDSSYEEKTDEEVLTEVMEEIEKRERELDKGKKGTYQSGRGGENAVRSYMKGGLDIDRTTFICFLLFFAHGTKLPPEEVMVKERLNHMLLECGFPALDEKQDFDSFVLHYMDADNPEDYLIEEVMRYAQIEQNSYLYKTFRASRSMDREWWKRL</sequence>
<reference evidence="1" key="1">
    <citation type="submission" date="2019-04" db="EMBL/GenBank/DDBJ databases">
        <title>Microbes associate with the intestines of laboratory mice.</title>
        <authorList>
            <person name="Navarre W."/>
            <person name="Wong E."/>
            <person name="Huang K."/>
            <person name="Tropini C."/>
            <person name="Ng K."/>
            <person name="Yu B."/>
        </authorList>
    </citation>
    <scope>NUCLEOTIDE SEQUENCE</scope>
    <source>
        <strain evidence="1">NM72_1-8</strain>
    </source>
</reference>
<accession>A0AC61R1M1</accession>
<evidence type="ECO:0000313" key="1">
    <source>
        <dbReference type="EMBL" id="TGX99760.1"/>
    </source>
</evidence>
<dbReference type="Proteomes" id="UP000307720">
    <property type="component" value="Unassembled WGS sequence"/>
</dbReference>
<dbReference type="EMBL" id="SRZB01000005">
    <property type="protein sequence ID" value="TGX99760.1"/>
    <property type="molecule type" value="Genomic_DNA"/>
</dbReference>